<sequence length="109" mass="12877">MPLHKSLTQEKWSAFTLHEQMAHIGAEVGRSLNWKRKGDADHAQRAFERALELFDFTLAHPHSLPRLREIARVREVFCDYVAGDNEYDSDDVSFDRYFYPFNYAARKDR</sequence>
<dbReference type="Proteomes" id="UP000176604">
    <property type="component" value="Unassembled WGS sequence"/>
</dbReference>
<dbReference type="EMBL" id="MGEF01000035">
    <property type="protein sequence ID" value="OGL78293.1"/>
    <property type="molecule type" value="Genomic_DNA"/>
</dbReference>
<comment type="caution">
    <text evidence="1">The sequence shown here is derived from an EMBL/GenBank/DDBJ whole genome shotgun (WGS) entry which is preliminary data.</text>
</comment>
<evidence type="ECO:0000313" key="1">
    <source>
        <dbReference type="EMBL" id="OGL78293.1"/>
    </source>
</evidence>
<gene>
    <name evidence="1" type="ORF">A3J43_00715</name>
</gene>
<dbReference type="AlphaFoldDB" id="A0A1F7UJ43"/>
<proteinExistence type="predicted"/>
<dbReference type="STRING" id="1802397.A3J43_00715"/>
<evidence type="ECO:0000313" key="2">
    <source>
        <dbReference type="Proteomes" id="UP000176604"/>
    </source>
</evidence>
<name>A0A1F7UJ43_9BACT</name>
<accession>A0A1F7UJ43</accession>
<reference evidence="1 2" key="1">
    <citation type="journal article" date="2016" name="Nat. Commun.">
        <title>Thousands of microbial genomes shed light on interconnected biogeochemical processes in an aquifer system.</title>
        <authorList>
            <person name="Anantharaman K."/>
            <person name="Brown C.T."/>
            <person name="Hug L.A."/>
            <person name="Sharon I."/>
            <person name="Castelle C.J."/>
            <person name="Probst A.J."/>
            <person name="Thomas B.C."/>
            <person name="Singh A."/>
            <person name="Wilkins M.J."/>
            <person name="Karaoz U."/>
            <person name="Brodie E.L."/>
            <person name="Williams K.H."/>
            <person name="Hubbard S.S."/>
            <person name="Banfield J.F."/>
        </authorList>
    </citation>
    <scope>NUCLEOTIDE SEQUENCE [LARGE SCALE GENOMIC DNA]</scope>
</reference>
<protein>
    <submittedName>
        <fullName evidence="1">Uncharacterized protein</fullName>
    </submittedName>
</protein>
<organism evidence="1 2">
    <name type="scientific">Candidatus Uhrbacteria bacterium RIFCSPHIGHO2_12_FULL_54_23</name>
    <dbReference type="NCBI Taxonomy" id="1802397"/>
    <lineage>
        <taxon>Bacteria</taxon>
        <taxon>Candidatus Uhriibacteriota</taxon>
    </lineage>
</organism>